<accession>A0A4U9XK00</accession>
<keyword evidence="2" id="KW-0378">Hydrolase</keyword>
<dbReference type="EMBL" id="CABEHT010000001">
    <property type="protein sequence ID" value="VTS13115.1"/>
    <property type="molecule type" value="Genomic_DNA"/>
</dbReference>
<dbReference type="GO" id="GO:0006629">
    <property type="term" value="P:lipid metabolic process"/>
    <property type="evidence" value="ECO:0007669"/>
    <property type="project" value="InterPro"/>
</dbReference>
<organism evidence="2 3">
    <name type="scientific">Streptococcus pseudoporcinus</name>
    <dbReference type="NCBI Taxonomy" id="361101"/>
    <lineage>
        <taxon>Bacteria</taxon>
        <taxon>Bacillati</taxon>
        <taxon>Bacillota</taxon>
        <taxon>Bacilli</taxon>
        <taxon>Lactobacillales</taxon>
        <taxon>Streptococcaceae</taxon>
        <taxon>Streptococcus</taxon>
    </lineage>
</organism>
<dbReference type="PANTHER" id="PTHR46211:SF1">
    <property type="entry name" value="GLYCEROPHOSPHODIESTER PHOSPHODIESTERASE, CYTOPLASMIC"/>
    <property type="match status" value="1"/>
</dbReference>
<sequence>MTTIFAHRGSNINRPENTIAAFKEAIRVGADGIELDVHRTKDGHLVVIHDESVDRTTNGYGYIRDLSLKDIKELDAGSWFNPFYFREKVPTLEEVLEVLVAENFQGSLNIEMKTNTYHYSGIEWDIAKVMRAREWPFKYLYSSFNIRSLKLMKLADPPIELAILVRNNPFQIWFGSRKTFINAFHLKKFWVMNSKRILGYFRKRVRPWTLNKEKEMEDAFRSNLAGFMTDKPELAVAVRDRIINEKSLGQKEFSAIKTEIHI</sequence>
<dbReference type="PANTHER" id="PTHR46211">
    <property type="entry name" value="GLYCEROPHOSPHORYL DIESTER PHOSPHODIESTERASE"/>
    <property type="match status" value="1"/>
</dbReference>
<proteinExistence type="predicted"/>
<dbReference type="InterPro" id="IPR017946">
    <property type="entry name" value="PLC-like_Pdiesterase_TIM-brl"/>
</dbReference>
<name>A0A4U9XK00_9STRE</name>
<feature type="domain" description="GP-PDE" evidence="1">
    <location>
        <begin position="2"/>
        <end position="239"/>
    </location>
</feature>
<dbReference type="Gene3D" id="3.20.20.190">
    <property type="entry name" value="Phosphatidylinositol (PI) phosphodiesterase"/>
    <property type="match status" value="1"/>
</dbReference>
<dbReference type="Proteomes" id="UP000394068">
    <property type="component" value="Unassembled WGS sequence"/>
</dbReference>
<dbReference type="RefSeq" id="WP_077323456.1">
    <property type="nucleotide sequence ID" value="NZ_CABEHT010000001.1"/>
</dbReference>
<evidence type="ECO:0000313" key="2">
    <source>
        <dbReference type="EMBL" id="VTS13115.1"/>
    </source>
</evidence>
<dbReference type="Pfam" id="PF03009">
    <property type="entry name" value="GDPD"/>
    <property type="match status" value="1"/>
</dbReference>
<dbReference type="SUPFAM" id="SSF51695">
    <property type="entry name" value="PLC-like phosphodiesterases"/>
    <property type="match status" value="1"/>
</dbReference>
<reference evidence="2 3" key="1">
    <citation type="submission" date="2019-05" db="EMBL/GenBank/DDBJ databases">
        <authorList>
            <consortium name="Pathogen Informatics"/>
        </authorList>
    </citation>
    <scope>NUCLEOTIDE SEQUENCE [LARGE SCALE GENOMIC DNA]</scope>
    <source>
        <strain evidence="2 3">NCTC5386</strain>
    </source>
</reference>
<gene>
    <name evidence="2" type="primary">ugpQ_2</name>
    <name evidence="2" type="ORF">NCTC5386_00858</name>
</gene>
<dbReference type="InterPro" id="IPR030395">
    <property type="entry name" value="GP_PDE_dom"/>
</dbReference>
<evidence type="ECO:0000259" key="1">
    <source>
        <dbReference type="PROSITE" id="PS51704"/>
    </source>
</evidence>
<dbReference type="AlphaFoldDB" id="A0A4U9XK00"/>
<evidence type="ECO:0000313" key="3">
    <source>
        <dbReference type="Proteomes" id="UP000394068"/>
    </source>
</evidence>
<protein>
    <submittedName>
        <fullName evidence="2">Glycerophosphoryl diester phosphodiesterase</fullName>
        <ecNumber evidence="2">3.1.4.46</ecNumber>
    </submittedName>
</protein>
<dbReference type="PROSITE" id="PS51704">
    <property type="entry name" value="GP_PDE"/>
    <property type="match status" value="1"/>
</dbReference>
<dbReference type="GO" id="GO:0008889">
    <property type="term" value="F:glycerophosphodiester phosphodiesterase activity"/>
    <property type="evidence" value="ECO:0007669"/>
    <property type="project" value="UniProtKB-EC"/>
</dbReference>
<dbReference type="CDD" id="cd08563">
    <property type="entry name" value="GDPD_TtGDE_like"/>
    <property type="match status" value="1"/>
</dbReference>
<dbReference type="EC" id="3.1.4.46" evidence="2"/>